<organism evidence="1 2">
    <name type="scientific">Candidatus Kutchimonas denitrificans</name>
    <dbReference type="NCBI Taxonomy" id="3056748"/>
    <lineage>
        <taxon>Bacteria</taxon>
        <taxon>Pseudomonadati</taxon>
        <taxon>Gemmatimonadota</taxon>
        <taxon>Gemmatimonadia</taxon>
        <taxon>Candidatus Palauibacterales</taxon>
        <taxon>Candidatus Palauibacteraceae</taxon>
        <taxon>Candidatus Kutchimonas</taxon>
    </lineage>
</organism>
<dbReference type="GO" id="GO:0016811">
    <property type="term" value="F:hydrolase activity, acting on carbon-nitrogen (but not peptide) bonds, in linear amides"/>
    <property type="evidence" value="ECO:0007669"/>
    <property type="project" value="TreeGrafter"/>
</dbReference>
<dbReference type="NCBIfam" id="TIGR04001">
    <property type="entry name" value="thiol_BshB1"/>
    <property type="match status" value="1"/>
</dbReference>
<dbReference type="InterPro" id="IPR023842">
    <property type="entry name" value="Bacillithiol_biosynth_BshB1"/>
</dbReference>
<evidence type="ECO:0000313" key="2">
    <source>
        <dbReference type="Proteomes" id="UP000702544"/>
    </source>
</evidence>
<dbReference type="PANTHER" id="PTHR12993:SF30">
    <property type="entry name" value="N-ACETYL-ALPHA-D-GLUCOSAMINYL L-MALATE DEACETYLASE 1"/>
    <property type="match status" value="1"/>
</dbReference>
<dbReference type="Gene3D" id="3.40.50.10320">
    <property type="entry name" value="LmbE-like"/>
    <property type="match status" value="1"/>
</dbReference>
<reference evidence="1 2" key="1">
    <citation type="submission" date="2020-01" db="EMBL/GenBank/DDBJ databases">
        <title>Genomes assembled from Gulf of Kutch pelagic sediment metagenomes.</title>
        <authorList>
            <person name="Chandrashekar M."/>
            <person name="Mahajan M.S."/>
            <person name="Dave K.J."/>
            <person name="Vatsa P."/>
            <person name="Nathani N.M."/>
        </authorList>
    </citation>
    <scope>NUCLEOTIDE SEQUENCE [LARGE SCALE GENOMIC DNA]</scope>
    <source>
        <strain evidence="1">KS3-K002</strain>
    </source>
</reference>
<dbReference type="PANTHER" id="PTHR12993">
    <property type="entry name" value="N-ACETYLGLUCOSAMINYL-PHOSPHATIDYLINOSITOL DE-N-ACETYLASE-RELATED"/>
    <property type="match status" value="1"/>
</dbReference>
<dbReference type="SUPFAM" id="SSF102588">
    <property type="entry name" value="LmbE-like"/>
    <property type="match status" value="1"/>
</dbReference>
<dbReference type="EMBL" id="JAACAK010000051">
    <property type="protein sequence ID" value="NIR74974.1"/>
    <property type="molecule type" value="Genomic_DNA"/>
</dbReference>
<dbReference type="InterPro" id="IPR024078">
    <property type="entry name" value="LmbE-like_dom_sf"/>
</dbReference>
<dbReference type="AlphaFoldDB" id="A0AAE4Z824"/>
<gene>
    <name evidence="1" type="primary">bshB1</name>
    <name evidence="1" type="ORF">GWO12_07650</name>
</gene>
<dbReference type="Proteomes" id="UP000702544">
    <property type="component" value="Unassembled WGS sequence"/>
</dbReference>
<name>A0AAE4Z824_9BACT</name>
<dbReference type="GO" id="GO:0071793">
    <property type="term" value="P:bacillithiol biosynthetic process"/>
    <property type="evidence" value="ECO:0007669"/>
    <property type="project" value="InterPro"/>
</dbReference>
<dbReference type="Pfam" id="PF02585">
    <property type="entry name" value="PIG-L"/>
    <property type="match status" value="1"/>
</dbReference>
<evidence type="ECO:0000313" key="1">
    <source>
        <dbReference type="EMBL" id="NIR74974.1"/>
    </source>
</evidence>
<dbReference type="InterPro" id="IPR003737">
    <property type="entry name" value="GlcNAc_PI_deacetylase-related"/>
</dbReference>
<protein>
    <submittedName>
        <fullName evidence="1">Bacillithiol biosynthesis deacetylase BshB1</fullName>
    </submittedName>
</protein>
<sequence length="237" mass="26131">MIDLLAIAPHPDDAELLCGGTLIRAADLGHKTGILDLTSGELGTRGDRETRRAEAERATELLGLAVRRNLGLADAAIQNDQESRVRVVEAIRELRPRVVILTHLEGRHPDHRVAAQLGYDACYLAGLTNYPAGGDAYRPHKVLYCLSYREHAVKPTFVVDTSEAFERKLEAVRAYASQFDDVKAMGELFPAEIPLYDLVRVQDAHYGSLIRAAYGEPFHTRETVGVDDVVGLRVGTF</sequence>
<accession>A0AAE4Z824</accession>
<comment type="caution">
    <text evidence="1">The sequence shown here is derived from an EMBL/GenBank/DDBJ whole genome shotgun (WGS) entry which is preliminary data.</text>
</comment>
<dbReference type="GO" id="GO:0019213">
    <property type="term" value="F:deacetylase activity"/>
    <property type="evidence" value="ECO:0007669"/>
    <property type="project" value="InterPro"/>
</dbReference>
<proteinExistence type="predicted"/>